<sequence>MISVKLGLQDISDWLEYELNGYPSADILPDYRILKDIPIKAWNPHRGWIPCEVGNFANSETQDIYDELTTVSISQPVSMLTELAKSEETLHADLPSYLATVLNAMTNTNFQMKWFIPSTQMTKILSNTRSKILDWALLLEQKNILGEGLQFSNEEKKGAAEMTINNINFHGNVNNAGTIGAGNTGDISQQNRIIAGDFSSLEHQLKEYGIQDKDIAELKLAVDGSPAPTSSANLGHKVGGWLGNMIGSAYSGSLKIAGSVAPTLLTNALCHYYNIPA</sequence>
<dbReference type="EMBL" id="SMBT01000009">
    <property type="protein sequence ID" value="TCU84593.1"/>
    <property type="molecule type" value="Genomic_DNA"/>
</dbReference>
<evidence type="ECO:0000313" key="3">
    <source>
        <dbReference type="EMBL" id="TCU84593.1"/>
    </source>
</evidence>
<dbReference type="EMBL" id="UGHR01000001">
    <property type="protein sequence ID" value="STQ90058.1"/>
    <property type="molecule type" value="Genomic_DNA"/>
</dbReference>
<protein>
    <recommendedName>
        <fullName evidence="1">AbiTii domain-containing protein</fullName>
    </recommendedName>
</protein>
<dbReference type="Proteomes" id="UP000255108">
    <property type="component" value="Unassembled WGS sequence"/>
</dbReference>
<organism evidence="2 4">
    <name type="scientific">Iodobacter fluviatilis</name>
    <dbReference type="NCBI Taxonomy" id="537"/>
    <lineage>
        <taxon>Bacteria</taxon>
        <taxon>Pseudomonadati</taxon>
        <taxon>Pseudomonadota</taxon>
        <taxon>Betaproteobacteria</taxon>
        <taxon>Neisseriales</taxon>
        <taxon>Chitinibacteraceae</taxon>
        <taxon>Iodobacter</taxon>
    </lineage>
</organism>
<feature type="domain" description="AbiTii" evidence="1">
    <location>
        <begin position="3"/>
        <end position="163"/>
    </location>
</feature>
<gene>
    <name evidence="3" type="ORF">EV682_109118</name>
    <name evidence="2" type="ORF">NCTC11159_01116</name>
</gene>
<reference evidence="2 4" key="1">
    <citation type="submission" date="2018-06" db="EMBL/GenBank/DDBJ databases">
        <authorList>
            <consortium name="Pathogen Informatics"/>
            <person name="Doyle S."/>
        </authorList>
    </citation>
    <scope>NUCLEOTIDE SEQUENCE [LARGE SCALE GENOMIC DNA]</scope>
    <source>
        <strain evidence="2 4">NCTC11159</strain>
    </source>
</reference>
<name>A0A377Q5M2_9NEIS</name>
<evidence type="ECO:0000313" key="4">
    <source>
        <dbReference type="Proteomes" id="UP000255108"/>
    </source>
</evidence>
<dbReference type="InterPro" id="IPR041304">
    <property type="entry name" value="AbiTii"/>
</dbReference>
<keyword evidence="5" id="KW-1185">Reference proteome</keyword>
<evidence type="ECO:0000313" key="2">
    <source>
        <dbReference type="EMBL" id="STQ90058.1"/>
    </source>
</evidence>
<accession>A0A377Q5M2</accession>
<proteinExistence type="predicted"/>
<reference evidence="3 5" key="2">
    <citation type="submission" date="2019-03" db="EMBL/GenBank/DDBJ databases">
        <title>Genomic Encyclopedia of Type Strains, Phase IV (KMG-IV): sequencing the most valuable type-strain genomes for metagenomic binning, comparative biology and taxonomic classification.</title>
        <authorList>
            <person name="Goeker M."/>
        </authorList>
    </citation>
    <scope>NUCLEOTIDE SEQUENCE [LARGE SCALE GENOMIC DNA]</scope>
    <source>
        <strain evidence="3 5">DSM 3764</strain>
    </source>
</reference>
<dbReference type="AlphaFoldDB" id="A0A377Q5M2"/>
<dbReference type="Pfam" id="PF18864">
    <property type="entry name" value="AbiTii"/>
    <property type="match status" value="1"/>
</dbReference>
<dbReference type="Proteomes" id="UP000295794">
    <property type="component" value="Unassembled WGS sequence"/>
</dbReference>
<evidence type="ECO:0000313" key="5">
    <source>
        <dbReference type="Proteomes" id="UP000295794"/>
    </source>
</evidence>
<evidence type="ECO:0000259" key="1">
    <source>
        <dbReference type="Pfam" id="PF18864"/>
    </source>
</evidence>